<reference evidence="7" key="1">
    <citation type="submission" date="2018-02" db="EMBL/GenBank/DDBJ databases">
        <authorList>
            <person name="Cohen D.B."/>
            <person name="Kent A.D."/>
        </authorList>
    </citation>
    <scope>NUCLEOTIDE SEQUENCE</scope>
</reference>
<keyword evidence="5" id="KW-0067">ATP-binding</keyword>
<evidence type="ECO:0000259" key="6">
    <source>
        <dbReference type="Pfam" id="PF00501"/>
    </source>
</evidence>
<dbReference type="EMBL" id="OIVN01001197">
    <property type="protein sequence ID" value="SPC91026.1"/>
    <property type="molecule type" value="Genomic_DNA"/>
</dbReference>
<dbReference type="GO" id="GO:0005524">
    <property type="term" value="F:ATP binding"/>
    <property type="evidence" value="ECO:0007669"/>
    <property type="project" value="UniProtKB-KW"/>
</dbReference>
<dbReference type="PANTHER" id="PTHR43859:SF2">
    <property type="entry name" value="BUTYRATE--COA LIGASE AAE11, PEROXISOMAL"/>
    <property type="match status" value="1"/>
</dbReference>
<evidence type="ECO:0000256" key="5">
    <source>
        <dbReference type="ARBA" id="ARBA00022840"/>
    </source>
</evidence>
<evidence type="ECO:0000313" key="7">
    <source>
        <dbReference type="EMBL" id="SPC91026.1"/>
    </source>
</evidence>
<comment type="similarity">
    <text evidence="2">Belongs to the ATP-dependent AMP-binding enzyme family.</text>
</comment>
<gene>
    <name evidence="7" type="ORF">FSB_LOCUS18908</name>
</gene>
<dbReference type="PANTHER" id="PTHR43859">
    <property type="entry name" value="ACYL-ACTIVATING ENZYME"/>
    <property type="match status" value="1"/>
</dbReference>
<evidence type="ECO:0000256" key="1">
    <source>
        <dbReference type="ARBA" id="ARBA00004514"/>
    </source>
</evidence>
<sequence length="210" mass="22886">MGSEPVYLWTLLMSHCNGWTFTWGIAARGGTNMCLRNTTASDIYKSISMHKVTHMCCAPIIFNILLDQSEPKQRPDIKSPVQIVTGGAPPPASLLEQIKPLGFHVTHAYGLTEATGPALACEWQAKWNQLPRDEQAKLKARQGISILTLADVDVKEQRRISVSSRSSSSTTPPFSALSLAAPESSTWPLPASSIKSMITLHVVHVAESTH</sequence>
<name>A0A2N9FJP1_FAGSY</name>
<proteinExistence type="inferred from homology"/>
<evidence type="ECO:0000256" key="4">
    <source>
        <dbReference type="ARBA" id="ARBA00022741"/>
    </source>
</evidence>
<dbReference type="SUPFAM" id="SSF56801">
    <property type="entry name" value="Acetyl-CoA synthetase-like"/>
    <property type="match status" value="1"/>
</dbReference>
<dbReference type="Pfam" id="PF00501">
    <property type="entry name" value="AMP-binding"/>
    <property type="match status" value="1"/>
</dbReference>
<dbReference type="InterPro" id="IPR042099">
    <property type="entry name" value="ANL_N_sf"/>
</dbReference>
<dbReference type="InterPro" id="IPR000873">
    <property type="entry name" value="AMP-dep_synth/lig_dom"/>
</dbReference>
<dbReference type="GO" id="GO:0005829">
    <property type="term" value="C:cytosol"/>
    <property type="evidence" value="ECO:0007669"/>
    <property type="project" value="UniProtKB-SubCell"/>
</dbReference>
<organism evidence="7">
    <name type="scientific">Fagus sylvatica</name>
    <name type="common">Beechnut</name>
    <dbReference type="NCBI Taxonomy" id="28930"/>
    <lineage>
        <taxon>Eukaryota</taxon>
        <taxon>Viridiplantae</taxon>
        <taxon>Streptophyta</taxon>
        <taxon>Embryophyta</taxon>
        <taxon>Tracheophyta</taxon>
        <taxon>Spermatophyta</taxon>
        <taxon>Magnoliopsida</taxon>
        <taxon>eudicotyledons</taxon>
        <taxon>Gunneridae</taxon>
        <taxon>Pentapetalae</taxon>
        <taxon>rosids</taxon>
        <taxon>fabids</taxon>
        <taxon>Fagales</taxon>
        <taxon>Fagaceae</taxon>
        <taxon>Fagus</taxon>
    </lineage>
</organism>
<evidence type="ECO:0000256" key="2">
    <source>
        <dbReference type="ARBA" id="ARBA00006432"/>
    </source>
</evidence>
<protein>
    <recommendedName>
        <fullName evidence="6">AMP-dependent synthetase/ligase domain-containing protein</fullName>
    </recommendedName>
</protein>
<dbReference type="AlphaFoldDB" id="A0A2N9FJP1"/>
<evidence type="ECO:0000256" key="3">
    <source>
        <dbReference type="ARBA" id="ARBA00022598"/>
    </source>
</evidence>
<dbReference type="Gene3D" id="3.40.50.12780">
    <property type="entry name" value="N-terminal domain of ligase-like"/>
    <property type="match status" value="1"/>
</dbReference>
<comment type="subcellular location">
    <subcellularLocation>
        <location evidence="1">Cytoplasm</location>
        <location evidence="1">Cytosol</location>
    </subcellularLocation>
</comment>
<keyword evidence="4" id="KW-0547">Nucleotide-binding</keyword>
<feature type="domain" description="AMP-dependent synthetase/ligase" evidence="6">
    <location>
        <begin position="4"/>
        <end position="154"/>
    </location>
</feature>
<dbReference type="GO" id="GO:0016874">
    <property type="term" value="F:ligase activity"/>
    <property type="evidence" value="ECO:0007669"/>
    <property type="project" value="UniProtKB-KW"/>
</dbReference>
<keyword evidence="3" id="KW-0436">Ligase</keyword>
<accession>A0A2N9FJP1</accession>